<accession>A0A2M7AX13</accession>
<evidence type="ECO:0000259" key="1">
    <source>
        <dbReference type="Pfam" id="PF07866"/>
    </source>
</evidence>
<dbReference type="Proteomes" id="UP000228775">
    <property type="component" value="Unassembled WGS sequence"/>
</dbReference>
<feature type="domain" description="DUF1653" evidence="1">
    <location>
        <begin position="5"/>
        <end position="66"/>
    </location>
</feature>
<proteinExistence type="predicted"/>
<dbReference type="AlphaFoldDB" id="A0A2M7AX13"/>
<evidence type="ECO:0000313" key="2">
    <source>
        <dbReference type="EMBL" id="PIU75126.1"/>
    </source>
</evidence>
<name>A0A2M7AX13_9BACT</name>
<protein>
    <submittedName>
        <fullName evidence="2">DUF1653 domain-containing protein</fullName>
    </submittedName>
</protein>
<gene>
    <name evidence="2" type="ORF">COS76_02430</name>
</gene>
<dbReference type="InterPro" id="IPR023387">
    <property type="entry name" value="DUF1653-like_dom"/>
</dbReference>
<sequence length="69" mass="8181">MLKLGKYRHYKGKEYELIGVAKHSEALDELAVYRALYGSRDLWARPLKMFCEDVEVDENKIPRFKYIGK</sequence>
<comment type="caution">
    <text evidence="2">The sequence shown here is derived from an EMBL/GenBank/DDBJ whole genome shotgun (WGS) entry which is preliminary data.</text>
</comment>
<organism evidence="2 3">
    <name type="scientific">Candidatus Portnoybacteria bacterium CG06_land_8_20_14_3_00_39_12</name>
    <dbReference type="NCBI Taxonomy" id="1974809"/>
    <lineage>
        <taxon>Bacteria</taxon>
        <taxon>Candidatus Portnoyibacteriota</taxon>
    </lineage>
</organism>
<dbReference type="EMBL" id="PEVY01000051">
    <property type="protein sequence ID" value="PIU75126.1"/>
    <property type="molecule type" value="Genomic_DNA"/>
</dbReference>
<dbReference type="Gene3D" id="2.30.30.320">
    <property type="entry name" value="DUF1653-like domain"/>
    <property type="match status" value="1"/>
</dbReference>
<reference evidence="3" key="1">
    <citation type="submission" date="2017-09" db="EMBL/GenBank/DDBJ databases">
        <title>Depth-based differentiation of microbial function through sediment-hosted aquifers and enrichment of novel symbionts in the deep terrestrial subsurface.</title>
        <authorList>
            <person name="Probst A.J."/>
            <person name="Ladd B."/>
            <person name="Jarett J.K."/>
            <person name="Geller-Mcgrath D.E."/>
            <person name="Sieber C.M.K."/>
            <person name="Emerson J.B."/>
            <person name="Anantharaman K."/>
            <person name="Thomas B.C."/>
            <person name="Malmstrom R."/>
            <person name="Stieglmeier M."/>
            <person name="Klingl A."/>
            <person name="Woyke T."/>
            <person name="Ryan C.M."/>
            <person name="Banfield J.F."/>
        </authorList>
    </citation>
    <scope>NUCLEOTIDE SEQUENCE [LARGE SCALE GENOMIC DNA]</scope>
</reference>
<dbReference type="InterPro" id="IPR037135">
    <property type="entry name" value="DUF1653-like_dom_sf"/>
</dbReference>
<dbReference type="Pfam" id="PF07866">
    <property type="entry name" value="DUF1653"/>
    <property type="match status" value="1"/>
</dbReference>
<evidence type="ECO:0000313" key="3">
    <source>
        <dbReference type="Proteomes" id="UP000228775"/>
    </source>
</evidence>